<dbReference type="OrthoDB" id="409395at2759"/>
<keyword evidence="1" id="KW-0732">Signal</keyword>
<evidence type="ECO:0000313" key="3">
    <source>
        <dbReference type="Proteomes" id="UP001165065"/>
    </source>
</evidence>
<reference evidence="3" key="1">
    <citation type="journal article" date="2023" name="Commun. Biol.">
        <title>Genome analysis of Parmales, the sister group of diatoms, reveals the evolutionary specialization of diatoms from phago-mixotrophs to photoautotrophs.</title>
        <authorList>
            <person name="Ban H."/>
            <person name="Sato S."/>
            <person name="Yoshikawa S."/>
            <person name="Yamada K."/>
            <person name="Nakamura Y."/>
            <person name="Ichinomiya M."/>
            <person name="Sato N."/>
            <person name="Blanc-Mathieu R."/>
            <person name="Endo H."/>
            <person name="Kuwata A."/>
            <person name="Ogata H."/>
        </authorList>
    </citation>
    <scope>NUCLEOTIDE SEQUENCE [LARGE SCALE GENOMIC DNA]</scope>
</reference>
<organism evidence="2 3">
    <name type="scientific">Triparma columacea</name>
    <dbReference type="NCBI Taxonomy" id="722753"/>
    <lineage>
        <taxon>Eukaryota</taxon>
        <taxon>Sar</taxon>
        <taxon>Stramenopiles</taxon>
        <taxon>Ochrophyta</taxon>
        <taxon>Bolidophyceae</taxon>
        <taxon>Parmales</taxon>
        <taxon>Triparmaceae</taxon>
        <taxon>Triparma</taxon>
    </lineage>
</organism>
<dbReference type="Pfam" id="PF05096">
    <property type="entry name" value="Glu_cyclase_2"/>
    <property type="match status" value="1"/>
</dbReference>
<dbReference type="Proteomes" id="UP001165065">
    <property type="component" value="Unassembled WGS sequence"/>
</dbReference>
<keyword evidence="3" id="KW-1185">Reference proteome</keyword>
<dbReference type="SUPFAM" id="SSF50969">
    <property type="entry name" value="YVTN repeat-like/Quinoprotein amine dehydrogenase"/>
    <property type="match status" value="1"/>
</dbReference>
<dbReference type="InterPro" id="IPR015943">
    <property type="entry name" value="WD40/YVTN_repeat-like_dom_sf"/>
</dbReference>
<protein>
    <recommendedName>
        <fullName evidence="4">Glutaminyl-peptide cyclotransferase</fullName>
    </recommendedName>
</protein>
<dbReference type="PANTHER" id="PTHR31270">
    <property type="entry name" value="GLUTAMINYL-PEPTIDE CYCLOTRANSFERASE"/>
    <property type="match status" value="1"/>
</dbReference>
<evidence type="ECO:0000313" key="2">
    <source>
        <dbReference type="EMBL" id="GMI30594.1"/>
    </source>
</evidence>
<feature type="signal peptide" evidence="1">
    <location>
        <begin position="1"/>
        <end position="25"/>
    </location>
</feature>
<dbReference type="AlphaFoldDB" id="A0A9W7G084"/>
<name>A0A9W7G084_9STRA</name>
<dbReference type="InterPro" id="IPR011044">
    <property type="entry name" value="Quino_amine_DH_bsu"/>
</dbReference>
<evidence type="ECO:0000256" key="1">
    <source>
        <dbReference type="SAM" id="SignalP"/>
    </source>
</evidence>
<dbReference type="GO" id="GO:0016603">
    <property type="term" value="F:glutaminyl-peptide cyclotransferase activity"/>
    <property type="evidence" value="ECO:0007669"/>
    <property type="project" value="InterPro"/>
</dbReference>
<evidence type="ECO:0008006" key="4">
    <source>
        <dbReference type="Google" id="ProtNLM"/>
    </source>
</evidence>
<dbReference type="InterPro" id="IPR007788">
    <property type="entry name" value="QCT"/>
</dbReference>
<gene>
    <name evidence="2" type="ORF">TrCOL_g2219</name>
</gene>
<accession>A0A9W7G084</accession>
<dbReference type="EMBL" id="BRYA01000001">
    <property type="protein sequence ID" value="GMI30594.1"/>
    <property type="molecule type" value="Genomic_DNA"/>
</dbReference>
<sequence length="293" mass="32580">MAISIFGSLLLLLGWISSIGGSSSSERIGETTVSVDGTSSKPIDTISSAIVTNGGSYKLISTHSHDINSFTQGLVFSSHDESLVIESAGLYGKSDVRIVKYDTGEVVKKTAIDGKYFAEGVHLSEDGVLYMLTWKERTCLAFDGATLEKREDLSFKYQTHTGEGWGITGDGEGNLYVSDGSNFIFVWDSVTKTELRRMEVRTSQGRPVRFLNELEWYHGDILANVWYSDVIVRIDVETGIVKHIYDLKKLYPKKDRNEEADCLNGIAKMKGSDDLFVTGKQFNKGFRIRLDPE</sequence>
<dbReference type="PANTHER" id="PTHR31270:SF1">
    <property type="entry name" value="GLUTAMINYL-PEPTIDE CYCLOTRANSFERASE"/>
    <property type="match status" value="1"/>
</dbReference>
<proteinExistence type="predicted"/>
<feature type="chain" id="PRO_5040874769" description="Glutaminyl-peptide cyclotransferase" evidence="1">
    <location>
        <begin position="26"/>
        <end position="293"/>
    </location>
</feature>
<comment type="caution">
    <text evidence="2">The sequence shown here is derived from an EMBL/GenBank/DDBJ whole genome shotgun (WGS) entry which is preliminary data.</text>
</comment>
<dbReference type="Gene3D" id="2.130.10.10">
    <property type="entry name" value="YVTN repeat-like/Quinoprotein amine dehydrogenase"/>
    <property type="match status" value="1"/>
</dbReference>